<dbReference type="GO" id="GO:0005737">
    <property type="term" value="C:cytoplasm"/>
    <property type="evidence" value="ECO:0007669"/>
    <property type="project" value="UniProtKB-SubCell"/>
</dbReference>
<dbReference type="GO" id="GO:0004518">
    <property type="term" value="F:nuclease activity"/>
    <property type="evidence" value="ECO:0007669"/>
    <property type="project" value="UniProtKB-KW"/>
</dbReference>
<keyword evidence="2" id="KW-0963">Cytoplasm</keyword>
<evidence type="ECO:0000256" key="5">
    <source>
        <dbReference type="ARBA" id="ARBA00022741"/>
    </source>
</evidence>
<evidence type="ECO:0000256" key="1">
    <source>
        <dbReference type="ARBA" id="ARBA00004496"/>
    </source>
</evidence>
<evidence type="ECO:0000256" key="3">
    <source>
        <dbReference type="ARBA" id="ARBA00022723"/>
    </source>
</evidence>
<dbReference type="PANTHER" id="PTHR43152">
    <property type="entry name" value="UVRABC SYSTEM PROTEIN A"/>
    <property type="match status" value="1"/>
</dbReference>
<gene>
    <name evidence="18" type="ORF">SAMN05518683_108127</name>
</gene>
<dbReference type="InterPro" id="IPR041552">
    <property type="entry name" value="UvrA_DNA-bd"/>
</dbReference>
<evidence type="ECO:0000256" key="11">
    <source>
        <dbReference type="ARBA" id="ARBA00022881"/>
    </source>
</evidence>
<sequence length="744" mass="83380">MHNHIILRDVNENNLKDISLEIPKKKITIFTGVSGSGKSSIVFDTISKEAQRQLNQTFTTFIQNRLPKYTQPDALSIENLSPAMVIDQKRLGGNARSTLGTVTDIYSWLRLLFSRIGKPFIGESKVFSFNNPEGMCPECQGIGRRIEPNVEKLFDTTKSLNEGAILFSTFSVGTWYWQKHLNSGIFNPDKKLKDYTDTEWQTLLHGKDKKIVLPLKNEPVKYFEGVIDRFRRMYLKKEINQLSNNVKKFIILSHCTACNGTRLSQEVLNCKIDGYNIAQFASMEVGELSKVIETIEDPIAIPVISNIASRLLNLMDMGLYYLTLNRETSTLSGGESQRVKMIRHLNSSLTDMIYIFDEPSIGLHPRDVHRLNDMLQKLRDKGNTVIVVEHDRDVIAIADYIVDVGPRAGTNGGEIVYEGSVLGLYDANTLTGRYIKSRQLIKKESRKPNGYLPIVEASKHNLKNVTVDIPCGVLTAITGVAGSGKSTLIFDEFVAQHPDAIVIDQKPVGTSIRSNPATYTGIMDAIRDTFSHVNKVSKSLFSFNSKGACPECQGNGFIYTDLAFLEDIRTTCETCHGKRFKDEVLQYKLDGKSISDVLDMTAFEALQFFEREDICRTLQALHDVGLDYLTLGQPLSTLSGGECQRIKLADELHKHGYVYILDEPTTGLHMSDITNLLNILNRLVENGSSVIVIEHNMDVIKQADWIIDLGPDGGRKGGKIMFEGTPMQLTKEGQSLTARYLRED</sequence>
<keyword evidence="5" id="KW-0547">Nucleotide-binding</keyword>
<dbReference type="InterPro" id="IPR003439">
    <property type="entry name" value="ABC_transporter-like_ATP-bd"/>
</dbReference>
<evidence type="ECO:0000256" key="12">
    <source>
        <dbReference type="ARBA" id="ARBA00023125"/>
    </source>
</evidence>
<dbReference type="RefSeq" id="WP_093336866.1">
    <property type="nucleotide sequence ID" value="NZ_FOXD01000008.1"/>
</dbReference>
<dbReference type="GO" id="GO:0005524">
    <property type="term" value="F:ATP binding"/>
    <property type="evidence" value="ECO:0007669"/>
    <property type="project" value="UniProtKB-KW"/>
</dbReference>
<reference evidence="19" key="1">
    <citation type="submission" date="2016-10" db="EMBL/GenBank/DDBJ databases">
        <authorList>
            <person name="Varghese N."/>
            <person name="Submissions S."/>
        </authorList>
    </citation>
    <scope>NUCLEOTIDE SEQUENCE [LARGE SCALE GENOMIC DNA]</scope>
    <source>
        <strain evidence="19">S7</strain>
    </source>
</reference>
<dbReference type="SUPFAM" id="SSF52540">
    <property type="entry name" value="P-loop containing nucleoside triphosphate hydrolases"/>
    <property type="match status" value="2"/>
</dbReference>
<evidence type="ECO:0000256" key="2">
    <source>
        <dbReference type="ARBA" id="ARBA00022490"/>
    </source>
</evidence>
<evidence type="ECO:0000256" key="15">
    <source>
        <dbReference type="ARBA" id="ARBA00039316"/>
    </source>
</evidence>
<evidence type="ECO:0000259" key="17">
    <source>
        <dbReference type="PROSITE" id="PS50893"/>
    </source>
</evidence>
<dbReference type="Proteomes" id="UP000198892">
    <property type="component" value="Unassembled WGS sequence"/>
</dbReference>
<dbReference type="Gene3D" id="1.10.8.280">
    <property type="entry name" value="ABC transporter ATPase domain-like"/>
    <property type="match status" value="1"/>
</dbReference>
<evidence type="ECO:0000313" key="18">
    <source>
        <dbReference type="EMBL" id="SFP68294.1"/>
    </source>
</evidence>
<evidence type="ECO:0000256" key="6">
    <source>
        <dbReference type="ARBA" id="ARBA00022763"/>
    </source>
</evidence>
<dbReference type="Gene3D" id="1.20.1580.10">
    <property type="entry name" value="ABC transporter ATPase like domain"/>
    <property type="match status" value="2"/>
</dbReference>
<feature type="domain" description="ABC transporter" evidence="17">
    <location>
        <begin position="435"/>
        <end position="742"/>
    </location>
</feature>
<evidence type="ECO:0000256" key="14">
    <source>
        <dbReference type="ARBA" id="ARBA00038000"/>
    </source>
</evidence>
<keyword evidence="9" id="KW-0862">Zinc</keyword>
<dbReference type="GO" id="GO:0016887">
    <property type="term" value="F:ATP hydrolysis activity"/>
    <property type="evidence" value="ECO:0007669"/>
    <property type="project" value="InterPro"/>
</dbReference>
<dbReference type="EMBL" id="FOXD01000008">
    <property type="protein sequence ID" value="SFP68294.1"/>
    <property type="molecule type" value="Genomic_DNA"/>
</dbReference>
<keyword evidence="12" id="KW-0238">DNA-binding</keyword>
<dbReference type="PROSITE" id="PS00211">
    <property type="entry name" value="ABC_TRANSPORTER_1"/>
    <property type="match status" value="1"/>
</dbReference>
<evidence type="ECO:0000313" key="19">
    <source>
        <dbReference type="Proteomes" id="UP000198892"/>
    </source>
</evidence>
<dbReference type="Gene3D" id="3.40.50.300">
    <property type="entry name" value="P-loop containing nucleotide triphosphate hydrolases"/>
    <property type="match status" value="2"/>
</dbReference>
<dbReference type="CDD" id="cd03270">
    <property type="entry name" value="ABC_UvrA_I"/>
    <property type="match status" value="1"/>
</dbReference>
<dbReference type="Pfam" id="PF00005">
    <property type="entry name" value="ABC_tran"/>
    <property type="match status" value="1"/>
</dbReference>
<keyword evidence="7" id="KW-0228">DNA excision</keyword>
<comment type="similarity">
    <text evidence="14">Belongs to the ABC transporter superfamily. UvrA family.</text>
</comment>
<accession>A0A1I5SC03</accession>
<comment type="subcellular location">
    <subcellularLocation>
        <location evidence="1">Cytoplasm</location>
    </subcellularLocation>
</comment>
<evidence type="ECO:0000256" key="13">
    <source>
        <dbReference type="ARBA" id="ARBA00023204"/>
    </source>
</evidence>
<keyword evidence="13" id="KW-0234">DNA repair</keyword>
<dbReference type="GO" id="GO:0008270">
    <property type="term" value="F:zinc ion binding"/>
    <property type="evidence" value="ECO:0007669"/>
    <property type="project" value="UniProtKB-KW"/>
</dbReference>
<dbReference type="Pfam" id="PF17755">
    <property type="entry name" value="UvrA_DNA-bind"/>
    <property type="match status" value="1"/>
</dbReference>
<dbReference type="PANTHER" id="PTHR43152:SF2">
    <property type="entry name" value="DRUG RESISTANCE ABC TRANSPORTER"/>
    <property type="match status" value="1"/>
</dbReference>
<evidence type="ECO:0000256" key="9">
    <source>
        <dbReference type="ARBA" id="ARBA00022833"/>
    </source>
</evidence>
<dbReference type="STRING" id="1884432.SAMN05518683_108127"/>
<evidence type="ECO:0000256" key="8">
    <source>
        <dbReference type="ARBA" id="ARBA00022771"/>
    </source>
</evidence>
<evidence type="ECO:0000256" key="16">
    <source>
        <dbReference type="ARBA" id="ARBA00042156"/>
    </source>
</evidence>
<dbReference type="PROSITE" id="PS50893">
    <property type="entry name" value="ABC_TRANSPORTER_2"/>
    <property type="match status" value="1"/>
</dbReference>
<name>A0A1I5SC03_9BACI</name>
<proteinExistence type="inferred from homology"/>
<protein>
    <recommendedName>
        <fullName evidence="15">UvrABC system protein A</fullName>
    </recommendedName>
    <alternativeName>
        <fullName evidence="16">Excinuclease ABC subunit A</fullName>
    </alternativeName>
</protein>
<dbReference type="InterPro" id="IPR017871">
    <property type="entry name" value="ABC_transporter-like_CS"/>
</dbReference>
<keyword evidence="6" id="KW-0227">DNA damage</keyword>
<keyword evidence="10" id="KW-0067">ATP-binding</keyword>
<keyword evidence="11" id="KW-0267">Excision nuclease</keyword>
<dbReference type="AlphaFoldDB" id="A0A1I5SC03"/>
<evidence type="ECO:0000256" key="4">
    <source>
        <dbReference type="ARBA" id="ARBA00022737"/>
    </source>
</evidence>
<keyword evidence="4" id="KW-0677">Repeat</keyword>
<dbReference type="OrthoDB" id="9809851at2"/>
<dbReference type="GO" id="GO:0006281">
    <property type="term" value="P:DNA repair"/>
    <property type="evidence" value="ECO:0007669"/>
    <property type="project" value="UniProtKB-KW"/>
</dbReference>
<keyword evidence="8" id="KW-0863">Zinc-finger</keyword>
<keyword evidence="3" id="KW-0479">Metal-binding</keyword>
<evidence type="ECO:0000256" key="7">
    <source>
        <dbReference type="ARBA" id="ARBA00022769"/>
    </source>
</evidence>
<evidence type="ECO:0000256" key="10">
    <source>
        <dbReference type="ARBA" id="ARBA00022840"/>
    </source>
</evidence>
<keyword evidence="19" id="KW-1185">Reference proteome</keyword>
<organism evidence="18 19">
    <name type="scientific">Salibacterium halotolerans</name>
    <dbReference type="NCBI Taxonomy" id="1884432"/>
    <lineage>
        <taxon>Bacteria</taxon>
        <taxon>Bacillati</taxon>
        <taxon>Bacillota</taxon>
        <taxon>Bacilli</taxon>
        <taxon>Bacillales</taxon>
        <taxon>Bacillaceae</taxon>
    </lineage>
</organism>
<dbReference type="GO" id="GO:0003677">
    <property type="term" value="F:DNA binding"/>
    <property type="evidence" value="ECO:0007669"/>
    <property type="project" value="UniProtKB-KW"/>
</dbReference>
<dbReference type="InterPro" id="IPR027417">
    <property type="entry name" value="P-loop_NTPase"/>
</dbReference>